<dbReference type="EMBL" id="CADCXV010000313">
    <property type="protein sequence ID" value="CAB0029387.1"/>
    <property type="molecule type" value="Genomic_DNA"/>
</dbReference>
<proteinExistence type="predicted"/>
<evidence type="ECO:0000313" key="2">
    <source>
        <dbReference type="EMBL" id="CAB0029387.1"/>
    </source>
</evidence>
<dbReference type="InterPro" id="IPR014009">
    <property type="entry name" value="PIK_FAT"/>
</dbReference>
<reference evidence="2 3" key="1">
    <citation type="submission" date="2020-02" db="EMBL/GenBank/DDBJ databases">
        <authorList>
            <person name="Ferguson B K."/>
        </authorList>
    </citation>
    <scope>NUCLEOTIDE SEQUENCE [LARGE SCALE GENOMIC DNA]</scope>
</reference>
<dbReference type="GO" id="GO:0004674">
    <property type="term" value="F:protein serine/threonine kinase activity"/>
    <property type="evidence" value="ECO:0007669"/>
    <property type="project" value="InterPro"/>
</dbReference>
<evidence type="ECO:0000313" key="3">
    <source>
        <dbReference type="Proteomes" id="UP000479190"/>
    </source>
</evidence>
<gene>
    <name evidence="2" type="ORF">TBRA_LOCUS1425</name>
</gene>
<dbReference type="OrthoDB" id="381190at2759"/>
<dbReference type="Proteomes" id="UP000479190">
    <property type="component" value="Unassembled WGS sequence"/>
</dbReference>
<name>A0A6H5HUZ3_9HYME</name>
<dbReference type="PANTHER" id="PTHR37079:SF4">
    <property type="entry name" value="SERINE_THREONINE-PROTEIN KINASE ATM"/>
    <property type="match status" value="1"/>
</dbReference>
<dbReference type="InterPro" id="IPR038980">
    <property type="entry name" value="ATM_plant"/>
</dbReference>
<dbReference type="AlphaFoldDB" id="A0A6H5HUZ3"/>
<protein>
    <recommendedName>
        <fullName evidence="1">FAT domain-containing protein</fullName>
    </recommendedName>
</protein>
<feature type="domain" description="FAT" evidence="1">
    <location>
        <begin position="1"/>
        <end position="69"/>
    </location>
</feature>
<dbReference type="GO" id="GO:0006974">
    <property type="term" value="P:DNA damage response"/>
    <property type="evidence" value="ECO:0007669"/>
    <property type="project" value="InterPro"/>
</dbReference>
<organism evidence="2 3">
    <name type="scientific">Trichogramma brassicae</name>
    <dbReference type="NCBI Taxonomy" id="86971"/>
    <lineage>
        <taxon>Eukaryota</taxon>
        <taxon>Metazoa</taxon>
        <taxon>Ecdysozoa</taxon>
        <taxon>Arthropoda</taxon>
        <taxon>Hexapoda</taxon>
        <taxon>Insecta</taxon>
        <taxon>Pterygota</taxon>
        <taxon>Neoptera</taxon>
        <taxon>Endopterygota</taxon>
        <taxon>Hymenoptera</taxon>
        <taxon>Apocrita</taxon>
        <taxon>Proctotrupomorpha</taxon>
        <taxon>Chalcidoidea</taxon>
        <taxon>Trichogrammatidae</taxon>
        <taxon>Trichogramma</taxon>
    </lineage>
</organism>
<evidence type="ECO:0000259" key="1">
    <source>
        <dbReference type="PROSITE" id="PS51189"/>
    </source>
</evidence>
<keyword evidence="3" id="KW-1185">Reference proteome</keyword>
<dbReference type="PANTHER" id="PTHR37079">
    <property type="entry name" value="SERINE/THREONINE-PROTEIN KINASE ATM"/>
    <property type="match status" value="1"/>
</dbReference>
<dbReference type="PROSITE" id="PS51189">
    <property type="entry name" value="FAT"/>
    <property type="match status" value="1"/>
</dbReference>
<accession>A0A6H5HUZ3</accession>
<sequence length="141" mass="15994">MYDNDVNGLLNKHLKRIPSYKFIPLIPQLAPHMSNVPDTFTNKIESILERCAMEHPHHTLPILLALKNLYNDSKYCGKKVTKAEPRVLGAQQLIQRLSSTAIGPIIEEMDRLSDALVKLAYYDIDVKGRGSLILSYVIYCL</sequence>